<dbReference type="EMBL" id="JAYMYR010000001">
    <property type="protein sequence ID" value="KAK7382548.1"/>
    <property type="molecule type" value="Genomic_DNA"/>
</dbReference>
<evidence type="ECO:0000313" key="2">
    <source>
        <dbReference type="Proteomes" id="UP001374584"/>
    </source>
</evidence>
<keyword evidence="2" id="KW-1185">Reference proteome</keyword>
<organism evidence="1 2">
    <name type="scientific">Phaseolus coccineus</name>
    <name type="common">Scarlet runner bean</name>
    <name type="synonym">Phaseolus multiflorus</name>
    <dbReference type="NCBI Taxonomy" id="3886"/>
    <lineage>
        <taxon>Eukaryota</taxon>
        <taxon>Viridiplantae</taxon>
        <taxon>Streptophyta</taxon>
        <taxon>Embryophyta</taxon>
        <taxon>Tracheophyta</taxon>
        <taxon>Spermatophyta</taxon>
        <taxon>Magnoliopsida</taxon>
        <taxon>eudicotyledons</taxon>
        <taxon>Gunneridae</taxon>
        <taxon>Pentapetalae</taxon>
        <taxon>rosids</taxon>
        <taxon>fabids</taxon>
        <taxon>Fabales</taxon>
        <taxon>Fabaceae</taxon>
        <taxon>Papilionoideae</taxon>
        <taxon>50 kb inversion clade</taxon>
        <taxon>NPAAA clade</taxon>
        <taxon>indigoferoid/millettioid clade</taxon>
        <taxon>Phaseoleae</taxon>
        <taxon>Phaseolus</taxon>
    </lineage>
</organism>
<dbReference type="AlphaFoldDB" id="A0AAN9RST3"/>
<comment type="caution">
    <text evidence="1">The sequence shown here is derived from an EMBL/GenBank/DDBJ whole genome shotgun (WGS) entry which is preliminary data.</text>
</comment>
<proteinExistence type="predicted"/>
<gene>
    <name evidence="1" type="ORF">VNO80_01431</name>
</gene>
<dbReference type="Proteomes" id="UP001374584">
    <property type="component" value="Unassembled WGS sequence"/>
</dbReference>
<name>A0AAN9RST3_PHACN</name>
<protein>
    <submittedName>
        <fullName evidence="1">Uncharacterized protein</fullName>
    </submittedName>
</protein>
<sequence length="129" mass="14751">MTGNSEKPFVIEHHKQMSKRGRVVSTATSLQTLCPSPKPLPLQYDAVDLIRRRFLSSHPQGNHLYLQRGIEPSHRRRTGLQLLVQSNAHPDLLVTFETSDTRCPTRTIFLVRRSGLLSRVSLLRMLNKL</sequence>
<evidence type="ECO:0000313" key="1">
    <source>
        <dbReference type="EMBL" id="KAK7382548.1"/>
    </source>
</evidence>
<reference evidence="1 2" key="1">
    <citation type="submission" date="2024-01" db="EMBL/GenBank/DDBJ databases">
        <title>The genomes of 5 underutilized Papilionoideae crops provide insights into root nodulation and disease resistanc.</title>
        <authorList>
            <person name="Jiang F."/>
        </authorList>
    </citation>
    <scope>NUCLEOTIDE SEQUENCE [LARGE SCALE GENOMIC DNA]</scope>
    <source>
        <strain evidence="1">JINMINGXINNONG_FW02</strain>
        <tissue evidence="1">Leaves</tissue>
    </source>
</reference>
<accession>A0AAN9RST3</accession>